<dbReference type="Proteomes" id="UP001230156">
    <property type="component" value="Unassembled WGS sequence"/>
</dbReference>
<sequence>MARRPGTKALESDAATAKIRALAREAGSEAIAALLGLVRESQSESVKLAAIKELLDRGFGRPAAAPGESAGGITAHLLVDDGYAH</sequence>
<reference evidence="2" key="1">
    <citation type="submission" date="2023-08" db="EMBL/GenBank/DDBJ databases">
        <title>Rhodospirillaceae gen. nov., a novel taxon isolated from the Yangtze River Yuezi River estuary sludge.</title>
        <authorList>
            <person name="Ruan L."/>
        </authorList>
    </citation>
    <scope>NUCLEOTIDE SEQUENCE [LARGE SCALE GENOMIC DNA]</scope>
    <source>
        <strain evidence="2">R-7</strain>
    </source>
</reference>
<protein>
    <recommendedName>
        <fullName evidence="3">Antitoxin</fullName>
    </recommendedName>
</protein>
<gene>
    <name evidence="1" type="ORF">Q8A70_00955</name>
</gene>
<evidence type="ECO:0000313" key="2">
    <source>
        <dbReference type="Proteomes" id="UP001230156"/>
    </source>
</evidence>
<evidence type="ECO:0000313" key="1">
    <source>
        <dbReference type="EMBL" id="MDQ7246207.1"/>
    </source>
</evidence>
<dbReference type="RefSeq" id="WP_379953581.1">
    <property type="nucleotide sequence ID" value="NZ_JAUYVI010000001.1"/>
</dbReference>
<dbReference type="EMBL" id="JAUYVI010000001">
    <property type="protein sequence ID" value="MDQ7246207.1"/>
    <property type="molecule type" value="Genomic_DNA"/>
</dbReference>
<accession>A0ABU0YG84</accession>
<comment type="caution">
    <text evidence="1">The sequence shown here is derived from an EMBL/GenBank/DDBJ whole genome shotgun (WGS) entry which is preliminary data.</text>
</comment>
<evidence type="ECO:0008006" key="3">
    <source>
        <dbReference type="Google" id="ProtNLM"/>
    </source>
</evidence>
<organism evidence="1 2">
    <name type="scientific">Dongia sedimenti</name>
    <dbReference type="NCBI Taxonomy" id="3064282"/>
    <lineage>
        <taxon>Bacteria</taxon>
        <taxon>Pseudomonadati</taxon>
        <taxon>Pseudomonadota</taxon>
        <taxon>Alphaproteobacteria</taxon>
        <taxon>Rhodospirillales</taxon>
        <taxon>Dongiaceae</taxon>
        <taxon>Dongia</taxon>
    </lineage>
</organism>
<keyword evidence="2" id="KW-1185">Reference proteome</keyword>
<proteinExistence type="predicted"/>
<name>A0ABU0YG84_9PROT</name>